<comment type="caution">
    <text evidence="2">The sequence shown here is derived from an EMBL/GenBank/DDBJ whole genome shotgun (WGS) entry which is preliminary data.</text>
</comment>
<feature type="transmembrane region" description="Helical" evidence="1">
    <location>
        <begin position="335"/>
        <end position="357"/>
    </location>
</feature>
<name>A0ABW3KVB5_9FLAO</name>
<feature type="transmembrane region" description="Helical" evidence="1">
    <location>
        <begin position="169"/>
        <end position="191"/>
    </location>
</feature>
<evidence type="ECO:0000313" key="2">
    <source>
        <dbReference type="EMBL" id="MFD1017007.1"/>
    </source>
</evidence>
<feature type="transmembrane region" description="Helical" evidence="1">
    <location>
        <begin position="198"/>
        <end position="225"/>
    </location>
</feature>
<protein>
    <recommendedName>
        <fullName evidence="4">O-antigen ligase-like membrane protein</fullName>
    </recommendedName>
</protein>
<dbReference type="RefSeq" id="WP_386118336.1">
    <property type="nucleotide sequence ID" value="NZ_JBHTKM010000063.1"/>
</dbReference>
<keyword evidence="1" id="KW-1133">Transmembrane helix</keyword>
<sequence length="412" mass="48824">MKLKLKYFNDFTLLIPLIMVFVGEIVSYIYPFLSSPIKVLTCLMLIFPIWLKIKIPSKLVFALLVFIFFFVIAFTKSFNYKAALEDGIRYFFPIAVLLYGYYNKHKLNLFVGFIIIFTLLNFLAQLNNYYYYYIDPQRQWFYIRYFIESQNKTIYWPAKTFGVLRATGLVIFFGAFGILNFMAFWLTYYYYFGRYRKLCLIIFSLGVFISTSFKTIGFFLITLVIKYYKKLKYLLILPPVAICLYFLVGSEIRDSIEKSIEIRLRLYVTEGNSARSESYRAMFNEFKDFNLLGEGIGVFGGPASTKYNSPYYDEIDFNWYDTTLLATTDTYYPHLFVEMGILGGLSYLFVLLIPLMYRRMRYDKLEMLCIVYGMLFFDSLFSFSLNNLVMLTMTILFVYPILYNKQKTLLEE</sequence>
<keyword evidence="1" id="KW-0812">Transmembrane</keyword>
<feature type="transmembrane region" description="Helical" evidence="1">
    <location>
        <begin position="109"/>
        <end position="132"/>
    </location>
</feature>
<keyword evidence="3" id="KW-1185">Reference proteome</keyword>
<feature type="transmembrane region" description="Helical" evidence="1">
    <location>
        <begin position="12"/>
        <end position="30"/>
    </location>
</feature>
<gene>
    <name evidence="2" type="ORF">ACFQ13_13850</name>
</gene>
<dbReference type="Proteomes" id="UP001597086">
    <property type="component" value="Unassembled WGS sequence"/>
</dbReference>
<evidence type="ECO:0000313" key="3">
    <source>
        <dbReference type="Proteomes" id="UP001597086"/>
    </source>
</evidence>
<reference evidence="3" key="1">
    <citation type="journal article" date="2019" name="Int. J. Syst. Evol. Microbiol.">
        <title>The Global Catalogue of Microorganisms (GCM) 10K type strain sequencing project: providing services to taxonomists for standard genome sequencing and annotation.</title>
        <authorList>
            <consortium name="The Broad Institute Genomics Platform"/>
            <consortium name="The Broad Institute Genome Sequencing Center for Infectious Disease"/>
            <person name="Wu L."/>
            <person name="Ma J."/>
        </authorList>
    </citation>
    <scope>NUCLEOTIDE SEQUENCE [LARGE SCALE GENOMIC DNA]</scope>
    <source>
        <strain evidence="3">CCUG 56098</strain>
    </source>
</reference>
<evidence type="ECO:0000256" key="1">
    <source>
        <dbReference type="SAM" id="Phobius"/>
    </source>
</evidence>
<proteinExistence type="predicted"/>
<feature type="transmembrane region" description="Helical" evidence="1">
    <location>
        <begin position="59"/>
        <end position="75"/>
    </location>
</feature>
<keyword evidence="1" id="KW-0472">Membrane</keyword>
<evidence type="ECO:0008006" key="4">
    <source>
        <dbReference type="Google" id="ProtNLM"/>
    </source>
</evidence>
<feature type="transmembrane region" description="Helical" evidence="1">
    <location>
        <begin position="380"/>
        <end position="402"/>
    </location>
</feature>
<accession>A0ABW3KVB5</accession>
<organism evidence="2 3">
    <name type="scientific">Winogradskyella rapida</name>
    <dbReference type="NCBI Taxonomy" id="549701"/>
    <lineage>
        <taxon>Bacteria</taxon>
        <taxon>Pseudomonadati</taxon>
        <taxon>Bacteroidota</taxon>
        <taxon>Flavobacteriia</taxon>
        <taxon>Flavobacteriales</taxon>
        <taxon>Flavobacteriaceae</taxon>
        <taxon>Winogradskyella</taxon>
    </lineage>
</organism>
<feature type="transmembrane region" description="Helical" evidence="1">
    <location>
        <begin position="231"/>
        <end position="248"/>
    </location>
</feature>
<dbReference type="EMBL" id="JBHTKM010000063">
    <property type="protein sequence ID" value="MFD1017007.1"/>
    <property type="molecule type" value="Genomic_DNA"/>
</dbReference>